<dbReference type="InterPro" id="IPR008250">
    <property type="entry name" value="ATPase_P-typ_transduc_dom_A_sf"/>
</dbReference>
<dbReference type="SFLD" id="SFLDS00003">
    <property type="entry name" value="Haloacid_Dehalogenase"/>
    <property type="match status" value="1"/>
</dbReference>
<dbReference type="InterPro" id="IPR013785">
    <property type="entry name" value="Aldolase_TIM"/>
</dbReference>
<feature type="transmembrane region" description="Helical" evidence="10">
    <location>
        <begin position="191"/>
        <end position="210"/>
    </location>
</feature>
<dbReference type="Gene3D" id="2.70.150.10">
    <property type="entry name" value="Calcium-transporting ATPase, cytoplasmic transduction domain A"/>
    <property type="match status" value="1"/>
</dbReference>
<dbReference type="PANTHER" id="PTHR43294:SF21">
    <property type="entry name" value="CATION TRANSPORTING ATPASE"/>
    <property type="match status" value="1"/>
</dbReference>
<dbReference type="Proteomes" id="UP000243723">
    <property type="component" value="Unassembled WGS sequence"/>
</dbReference>
<dbReference type="InterPro" id="IPR044492">
    <property type="entry name" value="P_typ_ATPase_HD_dom"/>
</dbReference>
<evidence type="ECO:0000313" key="12">
    <source>
        <dbReference type="EMBL" id="PSK57790.1"/>
    </source>
</evidence>
<proteinExistence type="inferred from homology"/>
<comment type="caution">
    <text evidence="12">The sequence shown here is derived from an EMBL/GenBank/DDBJ whole genome shotgun (WGS) entry which is preliminary data.</text>
</comment>
<dbReference type="SUPFAM" id="SSF56784">
    <property type="entry name" value="HAD-like"/>
    <property type="match status" value="1"/>
</dbReference>
<dbReference type="SFLD" id="SFLDF00027">
    <property type="entry name" value="p-type_atpase"/>
    <property type="match status" value="1"/>
</dbReference>
<dbReference type="FunFam" id="3.40.50.1000:FF:000001">
    <property type="entry name" value="Phospholipid-transporting ATPase IC"/>
    <property type="match status" value="1"/>
</dbReference>
<keyword evidence="13" id="KW-1185">Reference proteome</keyword>
<dbReference type="SUPFAM" id="SSF81660">
    <property type="entry name" value="Metal cation-transporting ATPase, ATP-binding domain N"/>
    <property type="match status" value="1"/>
</dbReference>
<feature type="domain" description="Cation-transporting P-type ATPase N-terminal" evidence="11">
    <location>
        <begin position="107"/>
        <end position="180"/>
    </location>
</feature>
<keyword evidence="6" id="KW-0067">ATP-binding</keyword>
<evidence type="ECO:0000256" key="2">
    <source>
        <dbReference type="ARBA" id="ARBA00010424"/>
    </source>
</evidence>
<dbReference type="SUPFAM" id="SSF81653">
    <property type="entry name" value="Calcium ATPase, transduction domain A"/>
    <property type="match status" value="1"/>
</dbReference>
<keyword evidence="4 10" id="KW-0812">Transmembrane</keyword>
<accession>A0A2P8ABE6</accession>
<dbReference type="NCBIfam" id="TIGR01494">
    <property type="entry name" value="ATPase_P-type"/>
    <property type="match status" value="2"/>
</dbReference>
<gene>
    <name evidence="12" type="ORF">B9Z65_8992</name>
</gene>
<dbReference type="InterPro" id="IPR003830">
    <property type="entry name" value="ComA_synth"/>
</dbReference>
<keyword evidence="7" id="KW-1278">Translocase</keyword>
<protein>
    <submittedName>
        <fullName evidence="12">Sodium/potassium-transporting ATPase subunit alpha-A</fullName>
    </submittedName>
</protein>
<evidence type="ECO:0000256" key="4">
    <source>
        <dbReference type="ARBA" id="ARBA00022692"/>
    </source>
</evidence>
<evidence type="ECO:0000256" key="3">
    <source>
        <dbReference type="ARBA" id="ARBA00022475"/>
    </source>
</evidence>
<feature type="transmembrane region" description="Helical" evidence="10">
    <location>
        <begin position="157"/>
        <end position="179"/>
    </location>
</feature>
<dbReference type="Pfam" id="PF13246">
    <property type="entry name" value="Cation_ATPase"/>
    <property type="match status" value="1"/>
</dbReference>
<dbReference type="PANTHER" id="PTHR43294">
    <property type="entry name" value="SODIUM/POTASSIUM-TRANSPORTING ATPASE SUBUNIT ALPHA"/>
    <property type="match status" value="1"/>
</dbReference>
<dbReference type="InterPro" id="IPR036412">
    <property type="entry name" value="HAD-like_sf"/>
</dbReference>
<keyword evidence="3" id="KW-1003">Cell membrane</keyword>
<evidence type="ECO:0000256" key="5">
    <source>
        <dbReference type="ARBA" id="ARBA00022741"/>
    </source>
</evidence>
<dbReference type="FunFam" id="3.40.50.1000:FF:000083">
    <property type="entry name" value="Sodium/potassium-transporting ATPase subunit alpha"/>
    <property type="match status" value="1"/>
</dbReference>
<feature type="transmembrane region" description="Helical" evidence="10">
    <location>
        <begin position="1012"/>
        <end position="1035"/>
    </location>
</feature>
<dbReference type="SUPFAM" id="SSF81665">
    <property type="entry name" value="Calcium ATPase, transmembrane domain M"/>
    <property type="match status" value="1"/>
</dbReference>
<evidence type="ECO:0000256" key="10">
    <source>
        <dbReference type="SAM" id="Phobius"/>
    </source>
</evidence>
<evidence type="ECO:0000256" key="9">
    <source>
        <dbReference type="ARBA" id="ARBA00023136"/>
    </source>
</evidence>
<feature type="transmembrane region" description="Helical" evidence="10">
    <location>
        <begin position="1047"/>
        <end position="1065"/>
    </location>
</feature>
<dbReference type="InterPro" id="IPR036112">
    <property type="entry name" value="ComA_synth_sf"/>
</dbReference>
<dbReference type="InterPro" id="IPR023214">
    <property type="entry name" value="HAD_sf"/>
</dbReference>
<organism evidence="12 13">
    <name type="scientific">Elsinoe australis</name>
    <dbReference type="NCBI Taxonomy" id="40998"/>
    <lineage>
        <taxon>Eukaryota</taxon>
        <taxon>Fungi</taxon>
        <taxon>Dikarya</taxon>
        <taxon>Ascomycota</taxon>
        <taxon>Pezizomycotina</taxon>
        <taxon>Dothideomycetes</taxon>
        <taxon>Dothideomycetidae</taxon>
        <taxon>Myriangiales</taxon>
        <taxon>Elsinoaceae</taxon>
        <taxon>Elsinoe</taxon>
    </lineage>
</organism>
<evidence type="ECO:0000313" key="13">
    <source>
        <dbReference type="Proteomes" id="UP000243723"/>
    </source>
</evidence>
<dbReference type="GO" id="GO:0036376">
    <property type="term" value="P:sodium ion export across plasma membrane"/>
    <property type="evidence" value="ECO:0007669"/>
    <property type="project" value="TreeGrafter"/>
</dbReference>
<dbReference type="SMART" id="SM00831">
    <property type="entry name" value="Cation_ATPase_N"/>
    <property type="match status" value="1"/>
</dbReference>
<dbReference type="PRINTS" id="PR00121">
    <property type="entry name" value="NAKATPASE"/>
</dbReference>
<dbReference type="InterPro" id="IPR018303">
    <property type="entry name" value="ATPase_P-typ_P_site"/>
</dbReference>
<keyword evidence="8 10" id="KW-1133">Transmembrane helix</keyword>
<evidence type="ECO:0000256" key="7">
    <source>
        <dbReference type="ARBA" id="ARBA00022967"/>
    </source>
</evidence>
<dbReference type="GO" id="GO:0016887">
    <property type="term" value="F:ATP hydrolysis activity"/>
    <property type="evidence" value="ECO:0007669"/>
    <property type="project" value="InterPro"/>
</dbReference>
<dbReference type="InterPro" id="IPR059000">
    <property type="entry name" value="ATPase_P-type_domA"/>
</dbReference>
<comment type="similarity">
    <text evidence="2">Belongs to the phosphosulfolactate synthase family.</text>
</comment>
<dbReference type="Pfam" id="PF02679">
    <property type="entry name" value="ComA"/>
    <property type="match status" value="1"/>
</dbReference>
<evidence type="ECO:0000259" key="11">
    <source>
        <dbReference type="SMART" id="SM00831"/>
    </source>
</evidence>
<feature type="transmembrane region" description="Helical" evidence="10">
    <location>
        <begin position="921"/>
        <end position="947"/>
    </location>
</feature>
<dbReference type="InterPro" id="IPR023298">
    <property type="entry name" value="ATPase_P-typ_TM_dom_sf"/>
</dbReference>
<dbReference type="Gene3D" id="3.20.20.70">
    <property type="entry name" value="Aldolase class I"/>
    <property type="match status" value="1"/>
</dbReference>
<dbReference type="SUPFAM" id="SSF102110">
    <property type="entry name" value="(2r)-phospho-3-sulfolactate synthase ComA"/>
    <property type="match status" value="1"/>
</dbReference>
<dbReference type="Gene3D" id="1.20.1110.10">
    <property type="entry name" value="Calcium-transporting ATPase, transmembrane domain"/>
    <property type="match status" value="1"/>
</dbReference>
<dbReference type="STRING" id="40998.A0A2P8ABE6"/>
<dbReference type="GO" id="GO:1990573">
    <property type="term" value="P:potassium ion import across plasma membrane"/>
    <property type="evidence" value="ECO:0007669"/>
    <property type="project" value="TreeGrafter"/>
</dbReference>
<feature type="transmembrane region" description="Helical" evidence="10">
    <location>
        <begin position="976"/>
        <end position="1000"/>
    </location>
</feature>
<dbReference type="Gene3D" id="3.40.1110.10">
    <property type="entry name" value="Calcium-transporting ATPase, cytoplasmic domain N"/>
    <property type="match status" value="1"/>
</dbReference>
<keyword evidence="5" id="KW-0547">Nucleotide-binding</keyword>
<sequence>MAEPKTSTVDIERANATLSTPGKPGKITFADNDDLNLRRRLSRRDSIDSMSIHTIRQRRSIDPSVALPPHFRTLSFNIEHSKSKFDEARSQKASKKKSTDIDFTEIDFHTASVDEIYNRFSSSPQRGLSAEQAARKLKEVGPNMPSAPPSQWVRKTLTYLFGGFGSILFVASVLVFIAWKPLGSPPAIANLALAIVLILVWVIQAAFTFWQDFSSGRVMASISTMLPEQCVILRDGERKSIEGKDIVPGDVLQINMGNKLPADVRFVQVSSDARFDRAILTGETNPLLASVKSTDDNYLETACMGLAGTHCVSGTALGVVVSTGDRTVFGRIAKLTSAPKLGMTPLQREIFYFVTIIVSIMVVMVLTVIIVWSTWLRKDHPGWLSVSNLIVACVSVAVAFIPEGLPIAVTASLTICANIMRKNKILCKSLKTVETLGAVNVICSDKTGTLTKNQMTVTDYMIGQQTQDALRAPGILSESKGLQQLAVISGMCNAGEFDASTMKLPIAERKINGDATDSAILRFAEAMNPVENLRKFYRIVFKIAFNSKSKFMIHVIQSDNMPEQGLLLTIKGAPDILLPRCTTYMAADGSVQPLTDEGRKIAENIKDKWSAQGKRVILLAKKPLDNVVFNPLDQPREYEEDMQSRALSDLMLVGLVAIVDPPRPEIPEVIRTLRGAGVRVFMVTGDFKLTAQAIAQQCGILTAHNTEIDDVSCLSTDDLSMHTLPSKPESASLDTAPPRSIVINGPDIPSLTDSQWDRLCTYAEIVFARTTPEHKLRIVKELQSRSLIVGMTGDGVNDAPSLKQADVGIAMGSGSDIAIEASDMVLLDSFAAIIEALRYGRVVYDNLKKTICYLLPAGSFSEFWPVITNVVFGLPQILSSFLMIIICCFTDCAAATAIAYEEPEADVLTRPPRDAKRDRLVDWKLILQAYGFGLIETTLSFAMSYWYCQRRGLTFSVQWFGFGAIPEGMTVEEQTAILNTASSIYFVNLVVMQWFLLLAIRTRRLSLWQHPVWRNLYLGPAIVFAALIAVFFLYVPKFQDTLGTSRVPVEHWFLPMAFGMGILLIDEARKWAASSAQTRNPPNPAAPSVTEIRGPYYSAYGKRHLQDLLETMSFHIDGLKFAGGSFSLMPESAVRELIDMCHEHGVYVSTGMADTFGKVVSFRE</sequence>
<dbReference type="GO" id="GO:0030007">
    <property type="term" value="P:intracellular potassium ion homeostasis"/>
    <property type="evidence" value="ECO:0007669"/>
    <property type="project" value="TreeGrafter"/>
</dbReference>
<keyword evidence="9 10" id="KW-0472">Membrane</keyword>
<dbReference type="InterPro" id="IPR006068">
    <property type="entry name" value="ATPase_P-typ_cation-transptr_C"/>
</dbReference>
<dbReference type="GO" id="GO:0005524">
    <property type="term" value="F:ATP binding"/>
    <property type="evidence" value="ECO:0007669"/>
    <property type="project" value="UniProtKB-KW"/>
</dbReference>
<dbReference type="PROSITE" id="PS00154">
    <property type="entry name" value="ATPASE_E1_E2"/>
    <property type="match status" value="1"/>
</dbReference>
<dbReference type="Pfam" id="PF00122">
    <property type="entry name" value="E1-E2_ATPase"/>
    <property type="match status" value="1"/>
</dbReference>
<name>A0A2P8ABE6_9PEZI</name>
<dbReference type="InterPro" id="IPR050510">
    <property type="entry name" value="Cation_transp_ATPase_P-type"/>
</dbReference>
<evidence type="ECO:0000256" key="1">
    <source>
        <dbReference type="ARBA" id="ARBA00004651"/>
    </source>
</evidence>
<dbReference type="PRINTS" id="PR00119">
    <property type="entry name" value="CATATPASE"/>
</dbReference>
<reference evidence="12 13" key="1">
    <citation type="submission" date="2017-05" db="EMBL/GenBank/DDBJ databases">
        <title>Draft genome sequence of Elsinoe australis.</title>
        <authorList>
            <person name="Cheng Q."/>
        </authorList>
    </citation>
    <scope>NUCLEOTIDE SEQUENCE [LARGE SCALE GENOMIC DNA]</scope>
    <source>
        <strain evidence="12 13">NL1</strain>
    </source>
</reference>
<dbReference type="Pfam" id="PF00689">
    <property type="entry name" value="Cation_ATPase_C"/>
    <property type="match status" value="1"/>
</dbReference>
<evidence type="ECO:0000256" key="6">
    <source>
        <dbReference type="ARBA" id="ARBA00022840"/>
    </source>
</evidence>
<dbReference type="GO" id="GO:0005886">
    <property type="term" value="C:plasma membrane"/>
    <property type="evidence" value="ECO:0007669"/>
    <property type="project" value="UniProtKB-SubCell"/>
</dbReference>
<feature type="transmembrane region" description="Helical" evidence="10">
    <location>
        <begin position="350"/>
        <end position="375"/>
    </location>
</feature>
<dbReference type="GO" id="GO:0005391">
    <property type="term" value="F:P-type sodium:potassium-exchanging transporter activity"/>
    <property type="evidence" value="ECO:0007669"/>
    <property type="project" value="TreeGrafter"/>
</dbReference>
<dbReference type="InterPro" id="IPR001757">
    <property type="entry name" value="P_typ_ATPase"/>
</dbReference>
<evidence type="ECO:0000256" key="8">
    <source>
        <dbReference type="ARBA" id="ARBA00022989"/>
    </source>
</evidence>
<dbReference type="GO" id="GO:0006883">
    <property type="term" value="P:intracellular sodium ion homeostasis"/>
    <property type="evidence" value="ECO:0007669"/>
    <property type="project" value="TreeGrafter"/>
</dbReference>
<dbReference type="Gene3D" id="3.40.50.1000">
    <property type="entry name" value="HAD superfamily/HAD-like"/>
    <property type="match status" value="1"/>
</dbReference>
<dbReference type="InterPro" id="IPR023299">
    <property type="entry name" value="ATPase_P-typ_cyto_dom_N"/>
</dbReference>
<dbReference type="GO" id="GO:1902600">
    <property type="term" value="P:proton transmembrane transport"/>
    <property type="evidence" value="ECO:0007669"/>
    <property type="project" value="TreeGrafter"/>
</dbReference>
<dbReference type="InterPro" id="IPR004014">
    <property type="entry name" value="ATPase_P-typ_cation-transptr_N"/>
</dbReference>
<dbReference type="SFLD" id="SFLDG00002">
    <property type="entry name" value="C1.7:_P-type_atpase_like"/>
    <property type="match status" value="1"/>
</dbReference>
<dbReference type="EMBL" id="NHZQ01000037">
    <property type="protein sequence ID" value="PSK57790.1"/>
    <property type="molecule type" value="Genomic_DNA"/>
</dbReference>
<dbReference type="Pfam" id="PF00690">
    <property type="entry name" value="Cation_ATPase_N"/>
    <property type="match status" value="1"/>
</dbReference>
<comment type="subcellular location">
    <subcellularLocation>
        <location evidence="1">Cell membrane</location>
        <topology evidence="1">Multi-pass membrane protein</topology>
    </subcellularLocation>
</comment>
<dbReference type="AlphaFoldDB" id="A0A2P8ABE6"/>
<dbReference type="OrthoDB" id="158672at2759"/>